<evidence type="ECO:0000259" key="8">
    <source>
        <dbReference type="Pfam" id="PF00127"/>
    </source>
</evidence>
<feature type="binding site" evidence="7">
    <location>
        <position position="128"/>
    </location>
    <ligand>
        <name>Cu cation</name>
        <dbReference type="ChEBI" id="CHEBI:23378"/>
    </ligand>
</feature>
<dbReference type="GO" id="GO:0005507">
    <property type="term" value="F:copper ion binding"/>
    <property type="evidence" value="ECO:0007669"/>
    <property type="project" value="InterPro"/>
</dbReference>
<dbReference type="Pfam" id="PF00127">
    <property type="entry name" value="Copper-bind"/>
    <property type="match status" value="1"/>
</dbReference>
<dbReference type="RefSeq" id="WP_109644959.1">
    <property type="nucleotide sequence ID" value="NZ_QGGB01000003.1"/>
</dbReference>
<keyword evidence="3 7" id="KW-0479">Metal-binding</keyword>
<dbReference type="GO" id="GO:0009055">
    <property type="term" value="F:electron transfer activity"/>
    <property type="evidence" value="ECO:0007669"/>
    <property type="project" value="InterPro"/>
</dbReference>
<keyword evidence="10" id="KW-1185">Reference proteome</keyword>
<keyword evidence="6 7" id="KW-0186">Copper</keyword>
<comment type="subcellular location">
    <subcellularLocation>
        <location evidence="1">Periplasm</location>
    </subcellularLocation>
</comment>
<proteinExistence type="predicted"/>
<evidence type="ECO:0000313" key="9">
    <source>
        <dbReference type="EMBL" id="PWN07354.1"/>
    </source>
</evidence>
<dbReference type="SUPFAM" id="SSF49503">
    <property type="entry name" value="Cupredoxins"/>
    <property type="match status" value="1"/>
</dbReference>
<dbReference type="InterPro" id="IPR002386">
    <property type="entry name" value="Amicyanin/Pseudoazurin"/>
</dbReference>
<keyword evidence="5" id="KW-0249">Electron transport</keyword>
<dbReference type="EMBL" id="QGGB01000003">
    <property type="protein sequence ID" value="PWN07354.1"/>
    <property type="molecule type" value="Genomic_DNA"/>
</dbReference>
<dbReference type="Proteomes" id="UP000245533">
    <property type="component" value="Unassembled WGS sequence"/>
</dbReference>
<comment type="cofactor">
    <cofactor evidence="7">
        <name>Cu cation</name>
        <dbReference type="ChEBI" id="CHEBI:23378"/>
    </cofactor>
    <text evidence="7">Binds 1 copper ion per subunit.</text>
</comment>
<evidence type="ECO:0000256" key="6">
    <source>
        <dbReference type="ARBA" id="ARBA00023008"/>
    </source>
</evidence>
<dbReference type="Gene3D" id="2.60.40.420">
    <property type="entry name" value="Cupredoxins - blue copper proteins"/>
    <property type="match status" value="1"/>
</dbReference>
<evidence type="ECO:0000256" key="4">
    <source>
        <dbReference type="ARBA" id="ARBA00022764"/>
    </source>
</evidence>
<evidence type="ECO:0000256" key="1">
    <source>
        <dbReference type="ARBA" id="ARBA00004418"/>
    </source>
</evidence>
<feature type="binding site" evidence="7">
    <location>
        <position position="86"/>
    </location>
    <ligand>
        <name>Cu cation</name>
        <dbReference type="ChEBI" id="CHEBI:23378"/>
    </ligand>
</feature>
<feature type="binding site" evidence="7">
    <location>
        <position position="125"/>
    </location>
    <ligand>
        <name>Cu cation</name>
        <dbReference type="ChEBI" id="CHEBI:23378"/>
    </ligand>
</feature>
<comment type="caution">
    <text evidence="9">The sequence shown here is derived from an EMBL/GenBank/DDBJ whole genome shotgun (WGS) entry which is preliminary data.</text>
</comment>
<dbReference type="OrthoDB" id="680163at2"/>
<keyword evidence="4" id="KW-0574">Periplasm</keyword>
<name>A0A316TXJ6_9BACT</name>
<dbReference type="InterPro" id="IPR008972">
    <property type="entry name" value="Cupredoxin"/>
</dbReference>
<organism evidence="9 10">
    <name type="scientific">Rhodohalobacter mucosus</name>
    <dbReference type="NCBI Taxonomy" id="2079485"/>
    <lineage>
        <taxon>Bacteria</taxon>
        <taxon>Pseudomonadati</taxon>
        <taxon>Balneolota</taxon>
        <taxon>Balneolia</taxon>
        <taxon>Balneolales</taxon>
        <taxon>Balneolaceae</taxon>
        <taxon>Rhodohalobacter</taxon>
    </lineage>
</organism>
<accession>A0A316TXJ6</accession>
<gene>
    <name evidence="9" type="ORF">DDZ15_03560</name>
</gene>
<dbReference type="GO" id="GO:0042597">
    <property type="term" value="C:periplasmic space"/>
    <property type="evidence" value="ECO:0007669"/>
    <property type="project" value="UniProtKB-SubCell"/>
</dbReference>
<evidence type="ECO:0000256" key="3">
    <source>
        <dbReference type="ARBA" id="ARBA00022723"/>
    </source>
</evidence>
<dbReference type="AlphaFoldDB" id="A0A316TXJ6"/>
<dbReference type="PROSITE" id="PS51257">
    <property type="entry name" value="PROKAR_LIPOPROTEIN"/>
    <property type="match status" value="1"/>
</dbReference>
<evidence type="ECO:0000313" key="10">
    <source>
        <dbReference type="Proteomes" id="UP000245533"/>
    </source>
</evidence>
<dbReference type="PANTHER" id="PTHR36507:SF1">
    <property type="entry name" value="BLL1555 PROTEIN"/>
    <property type="match status" value="1"/>
</dbReference>
<dbReference type="PANTHER" id="PTHR36507">
    <property type="entry name" value="BLL1555 PROTEIN"/>
    <property type="match status" value="1"/>
</dbReference>
<evidence type="ECO:0000256" key="2">
    <source>
        <dbReference type="ARBA" id="ARBA00022448"/>
    </source>
</evidence>
<evidence type="ECO:0000256" key="5">
    <source>
        <dbReference type="ARBA" id="ARBA00022982"/>
    </source>
</evidence>
<sequence length="141" mass="15251">MILSRKNSSKFSSVLSLIATSLFLSFLFFSCSGTSSGVDDSDDNGNGMEGPGPNEVWMVNRAFTPATLEIERGTTITWQNESSEVHTVTSGSNRNHDGLFDSGNISPGSTFSYTFNETGTFDYYCIPHPGMNASIVVVEPQ</sequence>
<dbReference type="InterPro" id="IPR000923">
    <property type="entry name" value="BlueCu_1"/>
</dbReference>
<protein>
    <recommendedName>
        <fullName evidence="8">Blue (type 1) copper domain-containing protein</fullName>
    </recommendedName>
</protein>
<reference evidence="9 10" key="1">
    <citation type="submission" date="2018-05" db="EMBL/GenBank/DDBJ databases">
        <title>Rhodohalobacter halophilus gen. nov., sp. nov., a moderately halophilic member of the family Balneolaceae.</title>
        <authorList>
            <person name="Liu Z.-W."/>
        </authorList>
    </citation>
    <scope>NUCLEOTIDE SEQUENCE [LARGE SCALE GENOMIC DNA]</scope>
    <source>
        <strain evidence="9 10">8A47</strain>
    </source>
</reference>
<feature type="domain" description="Blue (type 1) copper" evidence="8">
    <location>
        <begin position="62"/>
        <end position="137"/>
    </location>
</feature>
<dbReference type="PRINTS" id="PR00155">
    <property type="entry name" value="AMICYANIN"/>
</dbReference>
<dbReference type="InterPro" id="IPR052721">
    <property type="entry name" value="ET_Amicyanin"/>
</dbReference>
<evidence type="ECO:0000256" key="7">
    <source>
        <dbReference type="PIRSR" id="PIRSR602386-1"/>
    </source>
</evidence>
<keyword evidence="2" id="KW-0813">Transport</keyword>